<feature type="non-terminal residue" evidence="1">
    <location>
        <position position="32"/>
    </location>
</feature>
<accession>A0A392WC93</accession>
<protein>
    <submittedName>
        <fullName evidence="1">Uncharacterized protein</fullName>
    </submittedName>
</protein>
<proteinExistence type="predicted"/>
<dbReference type="AlphaFoldDB" id="A0A392WC93"/>
<evidence type="ECO:0000313" key="2">
    <source>
        <dbReference type="Proteomes" id="UP000265520"/>
    </source>
</evidence>
<name>A0A392WC93_9FABA</name>
<evidence type="ECO:0000313" key="1">
    <source>
        <dbReference type="EMBL" id="MCI96465.1"/>
    </source>
</evidence>
<comment type="caution">
    <text evidence="1">The sequence shown here is derived from an EMBL/GenBank/DDBJ whole genome shotgun (WGS) entry which is preliminary data.</text>
</comment>
<organism evidence="1 2">
    <name type="scientific">Trifolium medium</name>
    <dbReference type="NCBI Taxonomy" id="97028"/>
    <lineage>
        <taxon>Eukaryota</taxon>
        <taxon>Viridiplantae</taxon>
        <taxon>Streptophyta</taxon>
        <taxon>Embryophyta</taxon>
        <taxon>Tracheophyta</taxon>
        <taxon>Spermatophyta</taxon>
        <taxon>Magnoliopsida</taxon>
        <taxon>eudicotyledons</taxon>
        <taxon>Gunneridae</taxon>
        <taxon>Pentapetalae</taxon>
        <taxon>rosids</taxon>
        <taxon>fabids</taxon>
        <taxon>Fabales</taxon>
        <taxon>Fabaceae</taxon>
        <taxon>Papilionoideae</taxon>
        <taxon>50 kb inversion clade</taxon>
        <taxon>NPAAA clade</taxon>
        <taxon>Hologalegina</taxon>
        <taxon>IRL clade</taxon>
        <taxon>Trifolieae</taxon>
        <taxon>Trifolium</taxon>
    </lineage>
</organism>
<dbReference type="EMBL" id="LXQA011415436">
    <property type="protein sequence ID" value="MCI96465.1"/>
    <property type="molecule type" value="Genomic_DNA"/>
</dbReference>
<sequence length="32" mass="3469">MGHYPDVRDCISTAGLPDAVHRSRDDCLLALA</sequence>
<dbReference type="Proteomes" id="UP000265520">
    <property type="component" value="Unassembled WGS sequence"/>
</dbReference>
<reference evidence="1 2" key="1">
    <citation type="journal article" date="2018" name="Front. Plant Sci.">
        <title>Red Clover (Trifolium pratense) and Zigzag Clover (T. medium) - A Picture of Genomic Similarities and Differences.</title>
        <authorList>
            <person name="Dluhosova J."/>
            <person name="Istvanek J."/>
            <person name="Nedelnik J."/>
            <person name="Repkova J."/>
        </authorList>
    </citation>
    <scope>NUCLEOTIDE SEQUENCE [LARGE SCALE GENOMIC DNA]</scope>
    <source>
        <strain evidence="2">cv. 10/8</strain>
        <tissue evidence="1">Leaf</tissue>
    </source>
</reference>
<keyword evidence="2" id="KW-1185">Reference proteome</keyword>